<sequence>MDKNVGKNDKRYRHGDGGIDNKPGACIPTTAHSSLIIRARVRERERHQ</sequence>
<comment type="caution">
    <text evidence="2">The sequence shown here is derived from an EMBL/GenBank/DDBJ whole genome shotgun (WGS) entry which is preliminary data.</text>
</comment>
<dbReference type="Proteomes" id="UP000027442">
    <property type="component" value="Unassembled WGS sequence"/>
</dbReference>
<protein>
    <submittedName>
        <fullName evidence="2">Uncharacterized protein</fullName>
    </submittedName>
</protein>
<accession>A0A069QJ76</accession>
<feature type="compositionally biased region" description="Basic and acidic residues" evidence="1">
    <location>
        <begin position="1"/>
        <end position="19"/>
    </location>
</feature>
<organism evidence="2 3">
    <name type="scientific">Hoylesella loescheii DSM 19665 = JCM 12249 = ATCC 15930</name>
    <dbReference type="NCBI Taxonomy" id="1122985"/>
    <lineage>
        <taxon>Bacteria</taxon>
        <taxon>Pseudomonadati</taxon>
        <taxon>Bacteroidota</taxon>
        <taxon>Bacteroidia</taxon>
        <taxon>Bacteroidales</taxon>
        <taxon>Prevotellaceae</taxon>
        <taxon>Hoylesella</taxon>
    </lineage>
</organism>
<keyword evidence="3" id="KW-1185">Reference proteome</keyword>
<reference evidence="2 3" key="1">
    <citation type="submission" date="2013-08" db="EMBL/GenBank/DDBJ databases">
        <authorList>
            <person name="Weinstock G."/>
            <person name="Sodergren E."/>
            <person name="Wylie T."/>
            <person name="Fulton L."/>
            <person name="Fulton R."/>
            <person name="Fronick C."/>
            <person name="O'Laughlin M."/>
            <person name="Godfrey J."/>
            <person name="Miner T."/>
            <person name="Herter B."/>
            <person name="Appelbaum E."/>
            <person name="Cordes M."/>
            <person name="Lek S."/>
            <person name="Wollam A."/>
            <person name="Pepin K.H."/>
            <person name="Palsikar V.B."/>
            <person name="Mitreva M."/>
            <person name="Wilson R.K."/>
        </authorList>
    </citation>
    <scope>NUCLEOTIDE SEQUENCE [LARGE SCALE GENOMIC DNA]</scope>
    <source>
        <strain evidence="2 3">ATCC 15930</strain>
    </source>
</reference>
<dbReference type="HOGENOM" id="CLU_3156284_0_0_10"/>
<evidence type="ECO:0000313" key="3">
    <source>
        <dbReference type="Proteomes" id="UP000027442"/>
    </source>
</evidence>
<feature type="region of interest" description="Disordered" evidence="1">
    <location>
        <begin position="1"/>
        <end position="28"/>
    </location>
</feature>
<dbReference type="EMBL" id="JNGW01000048">
    <property type="protein sequence ID" value="KDR52702.1"/>
    <property type="molecule type" value="Genomic_DNA"/>
</dbReference>
<dbReference type="PATRIC" id="fig|1122985.7.peg.1328"/>
<proteinExistence type="predicted"/>
<evidence type="ECO:0000313" key="2">
    <source>
        <dbReference type="EMBL" id="KDR52702.1"/>
    </source>
</evidence>
<dbReference type="AlphaFoldDB" id="A0A069QJ76"/>
<evidence type="ECO:0000256" key="1">
    <source>
        <dbReference type="SAM" id="MobiDB-lite"/>
    </source>
</evidence>
<name>A0A069QJ76_HOYLO</name>
<gene>
    <name evidence="2" type="ORF">HMPREF1991_01280</name>
</gene>